<keyword evidence="3" id="KW-1185">Reference proteome</keyword>
<proteinExistence type="predicted"/>
<comment type="caution">
    <text evidence="2">The sequence shown here is derived from an EMBL/GenBank/DDBJ whole genome shotgun (WGS) entry which is preliminary data.</text>
</comment>
<dbReference type="Proteomes" id="UP000605846">
    <property type="component" value="Unassembled WGS sequence"/>
</dbReference>
<dbReference type="AlphaFoldDB" id="A0A8H7EUA5"/>
<protein>
    <submittedName>
        <fullName evidence="2">Uncharacterized protein</fullName>
    </submittedName>
</protein>
<sequence>MSFPGSSNVANSVSSTTNSSTVSSASSTRSLNEEDWENFERKYRDLDPARKWKLGSGIFVEDKMLEFARTCQYEHPAHSLILDLDDPCWGTVFNKEELKMLRAENPKELPTLAEDLERFLDKFSGKTDLDDLCLTAEESGPFDPVAEFDND</sequence>
<evidence type="ECO:0000256" key="1">
    <source>
        <dbReference type="SAM" id="MobiDB-lite"/>
    </source>
</evidence>
<feature type="compositionally biased region" description="Low complexity" evidence="1">
    <location>
        <begin position="1"/>
        <end position="28"/>
    </location>
</feature>
<dbReference type="OrthoDB" id="2290350at2759"/>
<name>A0A8H7EUA5_9FUNG</name>
<feature type="region of interest" description="Disordered" evidence="1">
    <location>
        <begin position="1"/>
        <end position="35"/>
    </location>
</feature>
<evidence type="ECO:0000313" key="3">
    <source>
        <dbReference type="Proteomes" id="UP000605846"/>
    </source>
</evidence>
<evidence type="ECO:0000313" key="2">
    <source>
        <dbReference type="EMBL" id="KAF7732730.1"/>
    </source>
</evidence>
<reference evidence="2" key="1">
    <citation type="submission" date="2020-01" db="EMBL/GenBank/DDBJ databases">
        <title>Genome Sequencing of Three Apophysomyces-Like Fungal Strains Confirms a Novel Fungal Genus in the Mucoromycota with divergent Burkholderia-like Endosymbiotic Bacteria.</title>
        <authorList>
            <person name="Stajich J.E."/>
            <person name="Macias A.M."/>
            <person name="Carter-House D."/>
            <person name="Lovett B."/>
            <person name="Kasson L.R."/>
            <person name="Berry K."/>
            <person name="Grigoriev I."/>
            <person name="Chang Y."/>
            <person name="Spatafora J."/>
            <person name="Kasson M.T."/>
        </authorList>
    </citation>
    <scope>NUCLEOTIDE SEQUENCE</scope>
    <source>
        <strain evidence="2">NRRL A-21654</strain>
    </source>
</reference>
<gene>
    <name evidence="2" type="ORF">EC973_000001</name>
</gene>
<accession>A0A8H7EUA5</accession>
<dbReference type="EMBL" id="JABAYA010000001">
    <property type="protein sequence ID" value="KAF7732730.1"/>
    <property type="molecule type" value="Genomic_DNA"/>
</dbReference>
<organism evidence="2 3">
    <name type="scientific">Apophysomyces ossiformis</name>
    <dbReference type="NCBI Taxonomy" id="679940"/>
    <lineage>
        <taxon>Eukaryota</taxon>
        <taxon>Fungi</taxon>
        <taxon>Fungi incertae sedis</taxon>
        <taxon>Mucoromycota</taxon>
        <taxon>Mucoromycotina</taxon>
        <taxon>Mucoromycetes</taxon>
        <taxon>Mucorales</taxon>
        <taxon>Mucorineae</taxon>
        <taxon>Mucoraceae</taxon>
        <taxon>Apophysomyces</taxon>
    </lineage>
</organism>